<name>A0A368YMC6_9RHOB</name>
<dbReference type="InterPro" id="IPR050557">
    <property type="entry name" value="RTX_toxin/Mannuronan_C5-epim"/>
</dbReference>
<dbReference type="Pfam" id="PF13403">
    <property type="entry name" value="Hint_2"/>
    <property type="match status" value="1"/>
</dbReference>
<feature type="region of interest" description="Disordered" evidence="3">
    <location>
        <begin position="425"/>
        <end position="460"/>
    </location>
</feature>
<dbReference type="InterPro" id="IPR036844">
    <property type="entry name" value="Hint_dom_sf"/>
</dbReference>
<dbReference type="Pfam" id="PF00353">
    <property type="entry name" value="HemolysinCabind"/>
    <property type="match status" value="9"/>
</dbReference>
<dbReference type="OrthoDB" id="6305173at2"/>
<dbReference type="InterPro" id="IPR018511">
    <property type="entry name" value="Hemolysin-typ_Ca-bd_CS"/>
</dbReference>
<dbReference type="InterPro" id="IPR001343">
    <property type="entry name" value="Hemolysn_Ca-bd"/>
</dbReference>
<evidence type="ECO:0000313" key="5">
    <source>
        <dbReference type="EMBL" id="RCW81383.1"/>
    </source>
</evidence>
<keyword evidence="6" id="KW-1185">Reference proteome</keyword>
<dbReference type="AlphaFoldDB" id="A0A368YMC6"/>
<accession>A0A368YMC6</accession>
<feature type="compositionally biased region" description="Polar residues" evidence="3">
    <location>
        <begin position="440"/>
        <end position="451"/>
    </location>
</feature>
<gene>
    <name evidence="5" type="ORF">DFP89_11558</name>
</gene>
<organism evidence="5 6">
    <name type="scientific">Paracoccus lutimaris</name>
    <dbReference type="NCBI Taxonomy" id="1490030"/>
    <lineage>
        <taxon>Bacteria</taxon>
        <taxon>Pseudomonadati</taxon>
        <taxon>Pseudomonadota</taxon>
        <taxon>Alphaproteobacteria</taxon>
        <taxon>Rhodobacterales</taxon>
        <taxon>Paracoccaceae</taxon>
        <taxon>Paracoccus</taxon>
    </lineage>
</organism>
<dbReference type="InterPro" id="IPR028992">
    <property type="entry name" value="Hedgehog/Intein_dom"/>
</dbReference>
<keyword evidence="2" id="KW-0964">Secreted</keyword>
<feature type="compositionally biased region" description="Low complexity" evidence="3">
    <location>
        <begin position="286"/>
        <end position="299"/>
    </location>
</feature>
<dbReference type="SUPFAM" id="SSF51294">
    <property type="entry name" value="Hedgehog/intein (Hint) domain"/>
    <property type="match status" value="1"/>
</dbReference>
<evidence type="ECO:0000256" key="2">
    <source>
        <dbReference type="ARBA" id="ARBA00022525"/>
    </source>
</evidence>
<dbReference type="EMBL" id="QPJL01000015">
    <property type="protein sequence ID" value="RCW81383.1"/>
    <property type="molecule type" value="Genomic_DNA"/>
</dbReference>
<reference evidence="5 6" key="1">
    <citation type="submission" date="2018-07" db="EMBL/GenBank/DDBJ databases">
        <title>Genomic Encyclopedia of Type Strains, Phase III (KMG-III): the genomes of soil and plant-associated and newly described type strains.</title>
        <authorList>
            <person name="Whitman W."/>
        </authorList>
    </citation>
    <scope>NUCLEOTIDE SEQUENCE [LARGE SCALE GENOMIC DNA]</scope>
    <source>
        <strain evidence="5 6">CECT 8525</strain>
    </source>
</reference>
<dbReference type="SUPFAM" id="SSF51120">
    <property type="entry name" value="beta-Roll"/>
    <property type="match status" value="3"/>
</dbReference>
<evidence type="ECO:0000256" key="1">
    <source>
        <dbReference type="ARBA" id="ARBA00004613"/>
    </source>
</evidence>
<evidence type="ECO:0000259" key="4">
    <source>
        <dbReference type="Pfam" id="PF13403"/>
    </source>
</evidence>
<evidence type="ECO:0000256" key="3">
    <source>
        <dbReference type="SAM" id="MobiDB-lite"/>
    </source>
</evidence>
<feature type="compositionally biased region" description="Gly residues" evidence="3">
    <location>
        <begin position="326"/>
        <end position="339"/>
    </location>
</feature>
<dbReference type="PRINTS" id="PR00313">
    <property type="entry name" value="CABNDNGRPT"/>
</dbReference>
<feature type="domain" description="Hedgehog/Intein (Hint)" evidence="4">
    <location>
        <begin position="585"/>
        <end position="731"/>
    </location>
</feature>
<dbReference type="InterPro" id="IPR011049">
    <property type="entry name" value="Serralysin-like_metalloprot_C"/>
</dbReference>
<dbReference type="GO" id="GO:0005509">
    <property type="term" value="F:calcium ion binding"/>
    <property type="evidence" value="ECO:0007669"/>
    <property type="project" value="InterPro"/>
</dbReference>
<evidence type="ECO:0000313" key="6">
    <source>
        <dbReference type="Proteomes" id="UP000253345"/>
    </source>
</evidence>
<dbReference type="PROSITE" id="PS00330">
    <property type="entry name" value="HEMOLYSIN_CALCIUM"/>
    <property type="match status" value="2"/>
</dbReference>
<dbReference type="Proteomes" id="UP000253345">
    <property type="component" value="Unassembled WGS sequence"/>
</dbReference>
<dbReference type="PANTHER" id="PTHR38340:SF1">
    <property type="entry name" value="S-LAYER PROTEIN"/>
    <property type="match status" value="1"/>
</dbReference>
<dbReference type="GO" id="GO:0005576">
    <property type="term" value="C:extracellular region"/>
    <property type="evidence" value="ECO:0007669"/>
    <property type="project" value="UniProtKB-SubCell"/>
</dbReference>
<proteinExistence type="predicted"/>
<comment type="caution">
    <text evidence="5">The sequence shown here is derived from an EMBL/GenBank/DDBJ whole genome shotgun (WGS) entry which is preliminary data.</text>
</comment>
<dbReference type="PANTHER" id="PTHR38340">
    <property type="entry name" value="S-LAYER PROTEIN"/>
    <property type="match status" value="1"/>
</dbReference>
<dbReference type="Gene3D" id="2.150.10.10">
    <property type="entry name" value="Serralysin-like metalloprotease, C-terminal"/>
    <property type="match status" value="5"/>
</dbReference>
<feature type="region of interest" description="Disordered" evidence="3">
    <location>
        <begin position="270"/>
        <end position="346"/>
    </location>
</feature>
<protein>
    <submittedName>
        <fullName evidence="5">Ca2+-binding RTX toxin-like protein</fullName>
    </submittedName>
</protein>
<sequence>MIYGDKNPASTIPGGSFDYQGYVWPTNFADPGTFPGQHYGNINITGAPITITFKDDDNFLRTDGLGGNNDVFNEPNQIVVINGVEYPVLLEQIITYQDQNGNTYRFLQCDYDYERTVSPGVAAQSDPREQGGLVVFLSSIPPGLPAPVGAGTENPVRLTVVSGSIDATSDHEYDANYNDSIISGAGADVIYGQQGNDTIDSGADNDTVDGGIGDDVITGGAGLDRLLGDAGNDTINGGADADYIDGGLGNDSILGGAGGDSLIGGEGNDTIDGGTENDTVDGGAGDDSLLGGTGLDTLTGGVGNDTLRGEGDNDNLSGGDGDDLIEGGGGNDNINGDGGNDSILGGDGDDLVYGGAGNDTIDGGDVADYLDGGEGADSIIGGIGGDQILGGANNDTIDGGADSDTIDGDAGNDSILGGDGNDHIRAGADNDTVQGGSGSDHISGQAGNDSLSGGDGQDTVLAGDGNDTLDGGAGIDRMDGGTGNDSLIAGHGDIVLGGDDEDTFQLSTVDGGAGNFTVDGGTGAGAASRDYDQIVLGEGLTRVLGTLTQTLDADGDSYSGSFQVRDAAGNLHTVNFTEIEAPLPICFVRGSLIETMAGLRPVEDLRAGDMIRTRDNGYKPVSWIGSRAFLNDRSEKLQRISPIRISAGALGQGIPALDLYLSPQHRVLVRSRIAERMFGQSEVLVAVKHLLALPGIEQVMDFGEVEYFHILFDQHEIVYADGLEAESLFTGPEALKSLSPEAVEEILTIFPELAEMTPEAATPPVRFIPKGKLARQLASRHHKNGVPLQ</sequence>
<dbReference type="RefSeq" id="WP_114349960.1">
    <property type="nucleotide sequence ID" value="NZ_QPJL01000015.1"/>
</dbReference>
<comment type="subcellular location">
    <subcellularLocation>
        <location evidence="1">Secreted</location>
    </subcellularLocation>
</comment>